<dbReference type="Proteomes" id="UP000027138">
    <property type="component" value="Unassembled WGS sequence"/>
</dbReference>
<accession>A0A067K377</accession>
<dbReference type="EMBL" id="KK914652">
    <property type="protein sequence ID" value="KDP30676.1"/>
    <property type="molecule type" value="Genomic_DNA"/>
</dbReference>
<evidence type="ECO:0000313" key="3">
    <source>
        <dbReference type="Proteomes" id="UP000027138"/>
    </source>
</evidence>
<dbReference type="AlphaFoldDB" id="A0A067K377"/>
<name>A0A067K377_JATCU</name>
<reference evidence="2 3" key="1">
    <citation type="journal article" date="2014" name="PLoS ONE">
        <title>Global Analysis of Gene Expression Profiles in Physic Nut (Jatropha curcas L.) Seedlings Exposed to Salt Stress.</title>
        <authorList>
            <person name="Zhang L."/>
            <person name="Zhang C."/>
            <person name="Wu P."/>
            <person name="Chen Y."/>
            <person name="Li M."/>
            <person name="Jiang H."/>
            <person name="Wu G."/>
        </authorList>
    </citation>
    <scope>NUCLEOTIDE SEQUENCE [LARGE SCALE GENOMIC DNA]</scope>
    <source>
        <strain evidence="3">cv. GZQX0401</strain>
        <tissue evidence="2">Young leaves</tissue>
    </source>
</reference>
<proteinExistence type="predicted"/>
<protein>
    <submittedName>
        <fullName evidence="2">Uncharacterized protein</fullName>
    </submittedName>
</protein>
<organism evidence="2 3">
    <name type="scientific">Jatropha curcas</name>
    <name type="common">Barbados nut</name>
    <dbReference type="NCBI Taxonomy" id="180498"/>
    <lineage>
        <taxon>Eukaryota</taxon>
        <taxon>Viridiplantae</taxon>
        <taxon>Streptophyta</taxon>
        <taxon>Embryophyta</taxon>
        <taxon>Tracheophyta</taxon>
        <taxon>Spermatophyta</taxon>
        <taxon>Magnoliopsida</taxon>
        <taxon>eudicotyledons</taxon>
        <taxon>Gunneridae</taxon>
        <taxon>Pentapetalae</taxon>
        <taxon>rosids</taxon>
        <taxon>fabids</taxon>
        <taxon>Malpighiales</taxon>
        <taxon>Euphorbiaceae</taxon>
        <taxon>Crotonoideae</taxon>
        <taxon>Jatropheae</taxon>
        <taxon>Jatropha</taxon>
    </lineage>
</organism>
<gene>
    <name evidence="2" type="ORF">JCGZ_15551</name>
</gene>
<feature type="region of interest" description="Disordered" evidence="1">
    <location>
        <begin position="248"/>
        <end position="308"/>
    </location>
</feature>
<keyword evidence="3" id="KW-1185">Reference proteome</keyword>
<evidence type="ECO:0000313" key="2">
    <source>
        <dbReference type="EMBL" id="KDP30676.1"/>
    </source>
</evidence>
<feature type="compositionally biased region" description="Basic residues" evidence="1">
    <location>
        <begin position="276"/>
        <end position="308"/>
    </location>
</feature>
<sequence length="308" mass="35114">MPKREATLVPTLTKEDRLEEAHQLLLEIKHAQLEAMTLFQDSAPKGQSSIKSQLVKSGNHLVRVEEPSTLSDLPDSTITNSLGPCFEIEYSPVQTDLSLLASTSIDKMAEPSISVFENEKMIGKIVVASLEKLLCCNKELFSKKMPTKKSKPELVVSEKFEKLDKKLEKLQVFMKSRGMDQYIDIDDDDDEELELKQTTPMTYKMSKVAKYDSNGYPKPFENKGKTYPSLEIFADVIEILVVESKALETVSEKEKEKEPEEEGVEGPQAAEEEEKKKKRDKLPKRKRRKMIKGRQGLVRKKRTPLSKY</sequence>
<evidence type="ECO:0000256" key="1">
    <source>
        <dbReference type="SAM" id="MobiDB-lite"/>
    </source>
</evidence>